<feature type="region of interest" description="Disordered" evidence="1">
    <location>
        <begin position="16"/>
        <end position="37"/>
    </location>
</feature>
<sequence>MHSTDECAVLSGCGARLSRSSATTAATARVSQEGARAPRRGVGWRECFHAVDPRRCGGKSADVGLRVLELVDMERGQWTRSKNYSA</sequence>
<evidence type="ECO:0000313" key="2">
    <source>
        <dbReference type="EMBL" id="OAQ87244.1"/>
    </source>
</evidence>
<protein>
    <submittedName>
        <fullName evidence="2">Uncharacterized protein</fullName>
    </submittedName>
</protein>
<feature type="compositionally biased region" description="Low complexity" evidence="1">
    <location>
        <begin position="16"/>
        <end position="29"/>
    </location>
</feature>
<proteinExistence type="predicted"/>
<name>A0A179HAS1_PURLI</name>
<dbReference type="AlphaFoldDB" id="A0A179HAS1"/>
<reference evidence="2 3" key="1">
    <citation type="submission" date="2016-01" db="EMBL/GenBank/DDBJ databases">
        <title>Biosynthesis of antibiotic leucinostatins and their inhibition on Phytophthora in bio-control Purpureocillium lilacinum.</title>
        <authorList>
            <person name="Wang G."/>
            <person name="Liu Z."/>
            <person name="Lin R."/>
            <person name="Li E."/>
            <person name="Mao Z."/>
            <person name="Ling J."/>
            <person name="Yin W."/>
            <person name="Xie B."/>
        </authorList>
    </citation>
    <scope>NUCLEOTIDE SEQUENCE [LARGE SCALE GENOMIC DNA]</scope>
    <source>
        <strain evidence="2">PLBJ-1</strain>
    </source>
</reference>
<accession>A0A179HAS1</accession>
<dbReference type="Proteomes" id="UP000078240">
    <property type="component" value="Unassembled WGS sequence"/>
</dbReference>
<evidence type="ECO:0000256" key="1">
    <source>
        <dbReference type="SAM" id="MobiDB-lite"/>
    </source>
</evidence>
<dbReference type="EMBL" id="LSBH01000001">
    <property type="protein sequence ID" value="OAQ87244.1"/>
    <property type="molecule type" value="Genomic_DNA"/>
</dbReference>
<comment type="caution">
    <text evidence="2">The sequence shown here is derived from an EMBL/GenBank/DDBJ whole genome shotgun (WGS) entry which is preliminary data.</text>
</comment>
<gene>
    <name evidence="2" type="ORF">VFPBJ_01284</name>
</gene>
<organism evidence="2 3">
    <name type="scientific">Purpureocillium lilacinum</name>
    <name type="common">Paecilomyces lilacinus</name>
    <dbReference type="NCBI Taxonomy" id="33203"/>
    <lineage>
        <taxon>Eukaryota</taxon>
        <taxon>Fungi</taxon>
        <taxon>Dikarya</taxon>
        <taxon>Ascomycota</taxon>
        <taxon>Pezizomycotina</taxon>
        <taxon>Sordariomycetes</taxon>
        <taxon>Hypocreomycetidae</taxon>
        <taxon>Hypocreales</taxon>
        <taxon>Ophiocordycipitaceae</taxon>
        <taxon>Purpureocillium</taxon>
    </lineage>
</organism>
<evidence type="ECO:0000313" key="3">
    <source>
        <dbReference type="Proteomes" id="UP000078240"/>
    </source>
</evidence>